<dbReference type="SUPFAM" id="SSF81837">
    <property type="entry name" value="BEACH domain"/>
    <property type="match status" value="1"/>
</dbReference>
<evidence type="ECO:0000313" key="3">
    <source>
        <dbReference type="EMBL" id="OHT15865.1"/>
    </source>
</evidence>
<feature type="domain" description="BEACH" evidence="2">
    <location>
        <begin position="1824"/>
        <end position="1977"/>
    </location>
</feature>
<dbReference type="Pfam" id="PF02138">
    <property type="entry name" value="Beach"/>
    <property type="match status" value="1"/>
</dbReference>
<dbReference type="OrthoDB" id="10682353at2759"/>
<protein>
    <recommendedName>
        <fullName evidence="2">BEACH domain-containing protein</fullName>
    </recommendedName>
</protein>
<dbReference type="InterPro" id="IPR031570">
    <property type="entry name" value="NBEA/BDCP_DUF4704"/>
</dbReference>
<evidence type="ECO:0000256" key="1">
    <source>
        <dbReference type="SAM" id="Phobius"/>
    </source>
</evidence>
<accession>A0A1J4KX82</accession>
<proteinExistence type="predicted"/>
<keyword evidence="1" id="KW-0812">Transmembrane</keyword>
<dbReference type="InterPro" id="IPR000409">
    <property type="entry name" value="BEACH_dom"/>
</dbReference>
<reference evidence="3" key="1">
    <citation type="submission" date="2016-10" db="EMBL/GenBank/DDBJ databases">
        <authorList>
            <person name="Benchimol M."/>
            <person name="Almeida L.G."/>
            <person name="Vasconcelos A.T."/>
            <person name="Perreira-Neves A."/>
            <person name="Rosa I.A."/>
            <person name="Tasca T."/>
            <person name="Bogo M.R."/>
            <person name="de Souza W."/>
        </authorList>
    </citation>
    <scope>NUCLEOTIDE SEQUENCE [LARGE SCALE GENOMIC DNA]</scope>
    <source>
        <strain evidence="3">K</strain>
    </source>
</reference>
<sequence>MGSSISDALDTIPIEIPYLPDFLEKYNNSLFVDESDNNIYKDECVINYLSLIALISFIAWVVIGEKEKEIQAISPLLISLKYSLNSQYAHFAATLFTFAIDIAISDTKEEIDLPPLALVTDFVLKTKSVQFIELFVTRLVSRGEQSTDSYFSQFLAAVAFIAIQNPSIIQERSAENIINQLSNYIIQVQPPAFHLFSVLSNNISQIKTNTIIFSIINNLITTIKTTSINSFISLNEEFFEIPECFLNPTVNFSFSKAITFSKGLVNVSAHFSSPDILTNYFSSTSENVSLFIKCIRENTQLALAFLNTFIVEINALEYDEGYLNAYAALLFFCKRISKYNIPISLGIKMYQSPLFSPGITIHDDPIHLYYEKFNTLRHYAIEILLFDTTDMLMAKVLDSMIKFPLLFSEIVERLMNFSDIFIKKMVNEPEIVTIRLRAGKVYQNIHYYSIEKDQYDQQAILIARSNLFLLFLFMGGHQDLLCLFFQNTETTSIFLSLMFEPVNETFVIQTYSQYAIQSLNSNTTRIKCLMKSLSKIIYKLISQLPKKKSLKLLTDVLNSINFLSAYQIKFKAEKIKSNCLLLCKHFSKMGNNLLSKECVRSSLTFLSSMSSFFTVTSSETESIAYIFQIFNDMDFLNSLYVNFVQLMAGECFSTISSAFIIQQPEVAKLMIRIYSNSVRFSDVINLFFSLCRFSAKNIEILSNIKLDLFIISCLEKSNHQSGNQDNIQSLLSLFGFLTRYFSDSKTVFRFISLLSPINKEGTYYLSNYLPLYIETLQQIVEDANKEPIKYFLLNGKEIKSLQTVFDKIEKGFTFTSWLYIEQNPTEYQPVIFTLISNNDFLVKVMLSGDIAFGISDDTSREVKGKMAVKMPLSQWFFFSVGIILSKNNIGFNFKINCEDSGFFNVSQLVFEVTPTSKINYSIGGGEIPDTCNPCKIAATGLFPLLNSDQLRSVFECGISNHGTNFSISPYDYYLTFGKHGIPSKVIFLKTLFDECSINSLLPLLYKPTTSSKQSPNMKDNITPCIKMDMLNMRFLNGSLYNDHLDEVLSLFSVILRYSSDVQLQFCQSNGFDIFVYLIKKYWIQQFSYKIYIKFYNLLASINCVELQRHIFQSLLINFDILCIIDNDLHLRILKHWEQTLLPYFLGLSKDIYPFPYILSIMRMYYWYKPTENKIFGKKRSNNFHIAQCRQKLRNILLKYAEDGLILQEFVSIISHCISSQEEEQMIDLLTLLVDLIDNGGSNFKFVCESMEMIRYLIALLQINYTKVHVLALNIILSFRRQNLVSSDFLTTFIETIIVVIKNYVYSNDLLSYCLSNLIAFPELLPLCVELTSRMGGKSIDQLVVRLNDKSGIFWPIILLKSSNEKQQFAIMKFLSGMPENIWDDTFLIFPYLFPQDSETYRSIFLQSIANSIIDKTLIATPDVIDSFFNIVEFYILFRPSFYKNLSIKKMLHQYYNELLDSEMIDNNFQFKEWNEKMVNIKQPHPSYRFGLRFNDKGEWLDSTLAQNCVAIFLENTAIKHMQLILILILYLYRTSEKNVFQNLSSIHLTERERQENYNGIQLIIYSTMMAERRQFFTEKLNPDPAVFDSIYLGIATLIDQPSFFNKLNDIHNILQNKAYKRQSMAFSLSKIDINKLCIKAVQQDIAFEQKRSKKHQIMKDGWERLWYFVSSDRAPWRSMRGNFEYMRDTNATFGFVPTKFALIEQIQIPESTSYRSPRVILDIPCTVIFPTESFISQFELTKELILLRFQKLRSFSIPISSITNIFMRSKFSLQIFTLTGATVLINFELGVSSVLEVLEKLQIRNLEMFQKCDFSAFFSAQKQTELWANRKLSNYEYLLFLNNISGRSFNDFDNYPIFPWISSPITGEKRNLSSTIYESHVKYTYFPMNKTIASIYHNCIEGPIDFLNNAEHCEKYETTPDYYSIGELTSPIKVYELRKQLESKETSEKLHLWITLIWSSQNSSGISPLFSGIHIKRNNCQINMSNSKIVNSKSSKNTLYEKEKSSIWREKGSHNVRKHISSLNGNIITYNPEINETVVSAIIQEAAPKEYGIVLLTKEGSIYDCFVASSRFTINKRNFNGITPFSHATSIDSFGYFAISYKGNSKVTIIKQTNFIELDGINSMTCMAADGPFLAIGNRNSGIVTFFDAWPLASSFVYRDEICSLALSTAFHVIVSGVLDSAVVICSLVTGTIVKAINISPLIPRKIVISPSWGFINIFCTEIQPGRVKNYILIVSINGELIKKFEIDFMVDKMYCWKSYDCFDYIALTSDDGNIFVAENFYIEKMKKLFEGNIPIISLYFSNETETMTIVRENGSIVIHPILNVNDFS</sequence>
<dbReference type="InterPro" id="IPR050865">
    <property type="entry name" value="BEACH_Domain"/>
</dbReference>
<dbReference type="GeneID" id="94832100"/>
<organism evidence="3 4">
    <name type="scientific">Tritrichomonas foetus</name>
    <dbReference type="NCBI Taxonomy" id="1144522"/>
    <lineage>
        <taxon>Eukaryota</taxon>
        <taxon>Metamonada</taxon>
        <taxon>Parabasalia</taxon>
        <taxon>Tritrichomonadida</taxon>
        <taxon>Tritrichomonadidae</taxon>
        <taxon>Tritrichomonas</taxon>
    </lineage>
</organism>
<keyword evidence="4" id="KW-1185">Reference proteome</keyword>
<dbReference type="SMART" id="SM01026">
    <property type="entry name" value="Beach"/>
    <property type="match status" value="1"/>
</dbReference>
<evidence type="ECO:0000259" key="2">
    <source>
        <dbReference type="SMART" id="SM01026"/>
    </source>
</evidence>
<name>A0A1J4KX82_9EUKA</name>
<dbReference type="SUPFAM" id="SSF50978">
    <property type="entry name" value="WD40 repeat-like"/>
    <property type="match status" value="1"/>
</dbReference>
<keyword evidence="1" id="KW-0472">Membrane</keyword>
<comment type="caution">
    <text evidence="3">The sequence shown here is derived from an EMBL/GenBank/DDBJ whole genome shotgun (WGS) entry which is preliminary data.</text>
</comment>
<dbReference type="Pfam" id="PF15787">
    <property type="entry name" value="DUF4704"/>
    <property type="match status" value="1"/>
</dbReference>
<evidence type="ECO:0000313" key="4">
    <source>
        <dbReference type="Proteomes" id="UP000179807"/>
    </source>
</evidence>
<keyword evidence="1" id="KW-1133">Transmembrane helix</keyword>
<feature type="transmembrane region" description="Helical" evidence="1">
    <location>
        <begin position="45"/>
        <end position="63"/>
    </location>
</feature>
<dbReference type="InterPro" id="IPR036372">
    <property type="entry name" value="BEACH_dom_sf"/>
</dbReference>
<dbReference type="RefSeq" id="XP_068369001.1">
    <property type="nucleotide sequence ID" value="XM_068497396.1"/>
</dbReference>
<dbReference type="Proteomes" id="UP000179807">
    <property type="component" value="Unassembled WGS sequence"/>
</dbReference>
<dbReference type="EMBL" id="MLAK01000176">
    <property type="protein sequence ID" value="OHT15865.1"/>
    <property type="molecule type" value="Genomic_DNA"/>
</dbReference>
<dbReference type="PANTHER" id="PTHR13743">
    <property type="entry name" value="BEIGE/BEACH-RELATED"/>
    <property type="match status" value="1"/>
</dbReference>
<gene>
    <name evidence="3" type="ORF">TRFO_13695</name>
</gene>
<dbReference type="VEuPathDB" id="TrichDB:TRFO_13695"/>
<dbReference type="InterPro" id="IPR036322">
    <property type="entry name" value="WD40_repeat_dom_sf"/>
</dbReference>
<dbReference type="PANTHER" id="PTHR13743:SF161">
    <property type="entry name" value="BEIGE_BEACH DOMAIN CONTAINING PROTEIN"/>
    <property type="match status" value="1"/>
</dbReference>
<dbReference type="Gene3D" id="1.10.1540.10">
    <property type="entry name" value="BEACH domain"/>
    <property type="match status" value="1"/>
</dbReference>